<dbReference type="Pfam" id="PF00155">
    <property type="entry name" value="Aminotran_1_2"/>
    <property type="match status" value="1"/>
</dbReference>
<dbReference type="PANTHER" id="PTHR42790:SF19">
    <property type="entry name" value="KYNURENINE_ALPHA-AMINOADIPATE AMINOTRANSFERASE, MITOCHONDRIAL"/>
    <property type="match status" value="1"/>
</dbReference>
<name>A0A2N9Y7Q6_9NEIS</name>
<comment type="caution">
    <text evidence="9">The sequence shown here is derived from an EMBL/GenBank/DDBJ whole genome shotgun (WGS) entry which is preliminary data.</text>
</comment>
<dbReference type="Proteomes" id="UP000231094">
    <property type="component" value="Unassembled WGS sequence"/>
</dbReference>
<proteinExistence type="inferred from homology"/>
<comment type="similarity">
    <text evidence="2">Belongs to the class-I pyridoxal-phosphate-dependent aminotransferase family.</text>
</comment>
<dbReference type="SUPFAM" id="SSF53383">
    <property type="entry name" value="PLP-dependent transferases"/>
    <property type="match status" value="1"/>
</dbReference>
<evidence type="ECO:0000259" key="8">
    <source>
        <dbReference type="Pfam" id="PF00155"/>
    </source>
</evidence>
<evidence type="ECO:0000256" key="4">
    <source>
        <dbReference type="ARBA" id="ARBA00021531"/>
    </source>
</evidence>
<dbReference type="GO" id="GO:0008483">
    <property type="term" value="F:transaminase activity"/>
    <property type="evidence" value="ECO:0007669"/>
    <property type="project" value="UniProtKB-KW"/>
</dbReference>
<evidence type="ECO:0000256" key="7">
    <source>
        <dbReference type="ARBA" id="ARBA00022898"/>
    </source>
</evidence>
<dbReference type="CDD" id="cd00609">
    <property type="entry name" value="AAT_like"/>
    <property type="match status" value="1"/>
</dbReference>
<dbReference type="Gene3D" id="3.90.1150.10">
    <property type="entry name" value="Aspartate Aminotransferase, domain 1"/>
    <property type="match status" value="1"/>
</dbReference>
<evidence type="ECO:0000256" key="3">
    <source>
        <dbReference type="ARBA" id="ARBA00011738"/>
    </source>
</evidence>
<evidence type="ECO:0000256" key="5">
    <source>
        <dbReference type="ARBA" id="ARBA00022576"/>
    </source>
</evidence>
<dbReference type="InterPro" id="IPR015424">
    <property type="entry name" value="PyrdxlP-dep_Trfase"/>
</dbReference>
<evidence type="ECO:0000313" key="9">
    <source>
        <dbReference type="EMBL" id="PIT65395.1"/>
    </source>
</evidence>
<comment type="subunit">
    <text evidence="3">Homodimer.</text>
</comment>
<dbReference type="InterPro" id="IPR050859">
    <property type="entry name" value="Class-I_PLP-dep_aminotransf"/>
</dbReference>
<dbReference type="GO" id="GO:1901605">
    <property type="term" value="P:alpha-amino acid metabolic process"/>
    <property type="evidence" value="ECO:0007669"/>
    <property type="project" value="TreeGrafter"/>
</dbReference>
<dbReference type="PANTHER" id="PTHR42790">
    <property type="entry name" value="AMINOTRANSFERASE"/>
    <property type="match status" value="1"/>
</dbReference>
<feature type="domain" description="Aminotransferase class I/classII large" evidence="8">
    <location>
        <begin position="54"/>
        <end position="391"/>
    </location>
</feature>
<sequence length="406" mass="45723">MSSKKVRFMPWKFSRRAQNLKSSTIREILKVTEQADVISFAGGLPAPDTFPLSEIKDAANALLENQDIYGALQYGPSEGYTPLRQWIANYLSERDHVSVSSDEVLIVTGSQQALDLIGKALIDTNDTVLVETPTYLGALQSFNQYNPEYVAIASDNDGLIPETIDNELASSAKFLYSIPNFQNPTGRRLPLHRRQALAAKAKQNNLLLIEDDPYGDLDYQGQRLPALYTLAPENTVYLGSFSKILAPGLRLGYLVANKQFISKLLPLKQASDLHTPSLTQYIAYQVLSKNNFLNHHIPKIRQLYNARCQYMLQSLAQYMPKEVSWNQPEGGMFIWVELPEYINATELLKEAIAQKIVFAPGETFYVHGEKNNCLRLAFVTVSEEKIDTGIKKMADIIKHHIQQQLL</sequence>
<gene>
    <name evidence="9" type="ORF">BHC47_08605</name>
</gene>
<dbReference type="Gene3D" id="3.40.640.10">
    <property type="entry name" value="Type I PLP-dependent aspartate aminotransferase-like (Major domain)"/>
    <property type="match status" value="1"/>
</dbReference>
<reference evidence="9 10" key="1">
    <citation type="journal article" date="2017" name="MBio">
        <title>Type VI secretion-mediated competition in the bee gut microbiome.</title>
        <authorList>
            <person name="Steele M.I."/>
            <person name="Kwong W.K."/>
            <person name="Powell J.E."/>
            <person name="Whiteley M."/>
            <person name="Moran N.A."/>
        </authorList>
    </citation>
    <scope>NUCLEOTIDE SEQUENCE [LARGE SCALE GENOMIC DNA]</scope>
    <source>
        <strain evidence="9 10">PEB0171</strain>
    </source>
</reference>
<evidence type="ECO:0000256" key="1">
    <source>
        <dbReference type="ARBA" id="ARBA00001933"/>
    </source>
</evidence>
<comment type="cofactor">
    <cofactor evidence="1">
        <name>pyridoxal 5'-phosphate</name>
        <dbReference type="ChEBI" id="CHEBI:597326"/>
    </cofactor>
</comment>
<evidence type="ECO:0000256" key="6">
    <source>
        <dbReference type="ARBA" id="ARBA00022679"/>
    </source>
</evidence>
<accession>A0A2N9Y7Q6</accession>
<dbReference type="InterPro" id="IPR004839">
    <property type="entry name" value="Aminotransferase_I/II_large"/>
</dbReference>
<dbReference type="GO" id="GO:0030170">
    <property type="term" value="F:pyridoxal phosphate binding"/>
    <property type="evidence" value="ECO:0007669"/>
    <property type="project" value="InterPro"/>
</dbReference>
<dbReference type="AlphaFoldDB" id="A0A2N9Y7Q6"/>
<dbReference type="InterPro" id="IPR015422">
    <property type="entry name" value="PyrdxlP-dep_Trfase_small"/>
</dbReference>
<keyword evidence="6 9" id="KW-0808">Transferase</keyword>
<keyword evidence="5 9" id="KW-0032">Aminotransferase</keyword>
<organism evidence="9 10">
    <name type="scientific">Snodgrassella alvi</name>
    <dbReference type="NCBI Taxonomy" id="1196083"/>
    <lineage>
        <taxon>Bacteria</taxon>
        <taxon>Pseudomonadati</taxon>
        <taxon>Pseudomonadota</taxon>
        <taxon>Betaproteobacteria</taxon>
        <taxon>Neisseriales</taxon>
        <taxon>Neisseriaceae</taxon>
        <taxon>Snodgrassella</taxon>
    </lineage>
</organism>
<keyword evidence="7" id="KW-0663">Pyridoxal phosphate</keyword>
<dbReference type="EMBL" id="MEIV01000005">
    <property type="protein sequence ID" value="PIT65395.1"/>
    <property type="molecule type" value="Genomic_DNA"/>
</dbReference>
<dbReference type="FunFam" id="3.40.640.10:FF:000053">
    <property type="entry name" value="Aminotransferase, class I"/>
    <property type="match status" value="1"/>
</dbReference>
<evidence type="ECO:0000313" key="10">
    <source>
        <dbReference type="Proteomes" id="UP000231094"/>
    </source>
</evidence>
<protein>
    <recommendedName>
        <fullName evidence="4">Putative 8-amino-7-oxononanoate synthase</fullName>
    </recommendedName>
</protein>
<evidence type="ECO:0000256" key="2">
    <source>
        <dbReference type="ARBA" id="ARBA00007441"/>
    </source>
</evidence>
<dbReference type="InterPro" id="IPR015421">
    <property type="entry name" value="PyrdxlP-dep_Trfase_major"/>
</dbReference>